<proteinExistence type="predicted"/>
<dbReference type="Gene3D" id="3.30.40.10">
    <property type="entry name" value="Zinc/RING finger domain, C3HC4 (zinc finger)"/>
    <property type="match status" value="1"/>
</dbReference>
<evidence type="ECO:0000256" key="12">
    <source>
        <dbReference type="SAM" id="Phobius"/>
    </source>
</evidence>
<dbReference type="PANTHER" id="PTHR22894:SF5">
    <property type="entry name" value="RING-TYPE DOMAIN-CONTAINING PROTEIN"/>
    <property type="match status" value="1"/>
</dbReference>
<dbReference type="InterPro" id="IPR013083">
    <property type="entry name" value="Znf_RING/FYVE/PHD"/>
</dbReference>
<keyword evidence="15" id="KW-1185">Reference proteome</keyword>
<keyword evidence="5 11" id="KW-0863">Zinc-finger</keyword>
<dbReference type="GO" id="GO:0008270">
    <property type="term" value="F:zinc ion binding"/>
    <property type="evidence" value="ECO:0007669"/>
    <property type="project" value="UniProtKB-KW"/>
</dbReference>
<dbReference type="Pfam" id="PF00097">
    <property type="entry name" value="zf-C3HC4"/>
    <property type="match status" value="1"/>
</dbReference>
<evidence type="ECO:0000256" key="10">
    <source>
        <dbReference type="ARBA" id="ARBA00031107"/>
    </source>
</evidence>
<evidence type="ECO:0000256" key="7">
    <source>
        <dbReference type="ARBA" id="ARBA00022989"/>
    </source>
</evidence>
<keyword evidence="3 12" id="KW-0812">Transmembrane</keyword>
<dbReference type="EMBL" id="JAZGQO010000002">
    <property type="protein sequence ID" value="KAK6191263.1"/>
    <property type="molecule type" value="Genomic_DNA"/>
</dbReference>
<evidence type="ECO:0000313" key="14">
    <source>
        <dbReference type="EMBL" id="KAK6191263.1"/>
    </source>
</evidence>
<reference evidence="14 15" key="1">
    <citation type="submission" date="2024-01" db="EMBL/GenBank/DDBJ databases">
        <title>The genome of the rayed Mediterranean limpet Patella caerulea (Linnaeus, 1758).</title>
        <authorList>
            <person name="Anh-Thu Weber A."/>
            <person name="Halstead-Nussloch G."/>
        </authorList>
    </citation>
    <scope>NUCLEOTIDE SEQUENCE [LARGE SCALE GENOMIC DNA]</scope>
    <source>
        <strain evidence="14">AATW-2023a</strain>
        <tissue evidence="14">Whole specimen</tissue>
    </source>
</reference>
<evidence type="ECO:0000256" key="8">
    <source>
        <dbReference type="ARBA" id="ARBA00023136"/>
    </source>
</evidence>
<dbReference type="InterPro" id="IPR038896">
    <property type="entry name" value="RNF170"/>
</dbReference>
<keyword evidence="7 12" id="KW-1133">Transmembrane helix</keyword>
<dbReference type="GO" id="GO:0012505">
    <property type="term" value="C:endomembrane system"/>
    <property type="evidence" value="ECO:0007669"/>
    <property type="project" value="UniProtKB-SubCell"/>
</dbReference>
<organism evidence="14 15">
    <name type="scientific">Patella caerulea</name>
    <name type="common">Rayed Mediterranean limpet</name>
    <dbReference type="NCBI Taxonomy" id="87958"/>
    <lineage>
        <taxon>Eukaryota</taxon>
        <taxon>Metazoa</taxon>
        <taxon>Spiralia</taxon>
        <taxon>Lophotrochozoa</taxon>
        <taxon>Mollusca</taxon>
        <taxon>Gastropoda</taxon>
        <taxon>Patellogastropoda</taxon>
        <taxon>Patelloidea</taxon>
        <taxon>Patellidae</taxon>
        <taxon>Patella</taxon>
    </lineage>
</organism>
<evidence type="ECO:0000256" key="1">
    <source>
        <dbReference type="ARBA" id="ARBA00004127"/>
    </source>
</evidence>
<dbReference type="InterPro" id="IPR001841">
    <property type="entry name" value="Znf_RING"/>
</dbReference>
<dbReference type="CDD" id="cd16553">
    <property type="entry name" value="RING-HC_RNF170"/>
    <property type="match status" value="1"/>
</dbReference>
<feature type="transmembrane region" description="Helical" evidence="12">
    <location>
        <begin position="20"/>
        <end position="38"/>
    </location>
</feature>
<dbReference type="InterPro" id="IPR010652">
    <property type="entry name" value="DUF1232"/>
</dbReference>
<dbReference type="SUPFAM" id="SSF57850">
    <property type="entry name" value="RING/U-box"/>
    <property type="match status" value="1"/>
</dbReference>
<feature type="transmembrane region" description="Helical" evidence="12">
    <location>
        <begin position="186"/>
        <end position="212"/>
    </location>
</feature>
<evidence type="ECO:0000313" key="15">
    <source>
        <dbReference type="Proteomes" id="UP001347796"/>
    </source>
</evidence>
<dbReference type="Pfam" id="PF06803">
    <property type="entry name" value="DUF1232"/>
    <property type="match status" value="1"/>
</dbReference>
<evidence type="ECO:0000256" key="3">
    <source>
        <dbReference type="ARBA" id="ARBA00022692"/>
    </source>
</evidence>
<evidence type="ECO:0000256" key="5">
    <source>
        <dbReference type="ARBA" id="ARBA00022771"/>
    </source>
</evidence>
<dbReference type="AlphaFoldDB" id="A0AAN8K9W4"/>
<comment type="subcellular location">
    <subcellularLocation>
        <location evidence="1">Endomembrane system</location>
        <topology evidence="1">Multi-pass membrane protein</topology>
    </subcellularLocation>
</comment>
<dbReference type="InterPro" id="IPR018957">
    <property type="entry name" value="Znf_C3HC4_RING-type"/>
</dbReference>
<gene>
    <name evidence="14" type="ORF">SNE40_002996</name>
</gene>
<evidence type="ECO:0000256" key="11">
    <source>
        <dbReference type="PROSITE-ProRule" id="PRU00175"/>
    </source>
</evidence>
<feature type="domain" description="RING-type" evidence="13">
    <location>
        <begin position="82"/>
        <end position="125"/>
    </location>
</feature>
<evidence type="ECO:0000259" key="13">
    <source>
        <dbReference type="PROSITE" id="PS50089"/>
    </source>
</evidence>
<dbReference type="SMART" id="SM00184">
    <property type="entry name" value="RING"/>
    <property type="match status" value="1"/>
</dbReference>
<keyword evidence="4" id="KW-0479">Metal-binding</keyword>
<accession>A0AAN8K9W4</accession>
<dbReference type="PROSITE" id="PS50089">
    <property type="entry name" value="ZF_RING_2"/>
    <property type="match status" value="1"/>
</dbReference>
<protein>
    <recommendedName>
        <fullName evidence="2">E3 ubiquitin-protein ligase RNF170</fullName>
    </recommendedName>
    <alternativeName>
        <fullName evidence="10">RING finger protein 170</fullName>
    </alternativeName>
    <alternativeName>
        <fullName evidence="9">RING-type E3 ubiquitin transferase RNF170</fullName>
    </alternativeName>
</protein>
<evidence type="ECO:0000256" key="6">
    <source>
        <dbReference type="ARBA" id="ARBA00022833"/>
    </source>
</evidence>
<feature type="transmembrane region" description="Helical" evidence="12">
    <location>
        <begin position="224"/>
        <end position="246"/>
    </location>
</feature>
<dbReference type="Proteomes" id="UP001347796">
    <property type="component" value="Unassembled WGS sequence"/>
</dbReference>
<comment type="caution">
    <text evidence="14">The sequence shown here is derived from an EMBL/GenBank/DDBJ whole genome shotgun (WGS) entry which is preliminary data.</text>
</comment>
<dbReference type="PANTHER" id="PTHR22894">
    <property type="entry name" value="RING-TYPE DOMAIN-CONTAINING PROTEIN"/>
    <property type="match status" value="1"/>
</dbReference>
<keyword evidence="6" id="KW-0862">Zinc</keyword>
<evidence type="ECO:0000256" key="9">
    <source>
        <dbReference type="ARBA" id="ARBA00030110"/>
    </source>
</evidence>
<dbReference type="GO" id="GO:0061630">
    <property type="term" value="F:ubiquitin protein ligase activity"/>
    <property type="evidence" value="ECO:0007669"/>
    <property type="project" value="InterPro"/>
</dbReference>
<evidence type="ECO:0000256" key="4">
    <source>
        <dbReference type="ARBA" id="ARBA00022723"/>
    </source>
</evidence>
<keyword evidence="8 12" id="KW-0472">Membrane</keyword>
<sequence length="264" mass="30059">MSGYYLRKTNLIEGVGNEILYGFAAFLGILIPLIYFVWKVQNEEHSNEIHPDSAINVAATREHLSARTPSRARRDHNNQFTCPICLGDAVFASETNCGHVFCSSCFVAYWEHGHWLGGVKCPVCRQAVTIMLFNFTEEEVQTPSAERTLIQRSINHYNARFSGEPRPYLDYVRDLPTLLRHAFSEFFTVGGLLWMFRLRVVMCCVAALLYFISPFDIIPESMFGLLGFLDDIFIILLLAIYVSLIYRRVVENRGRPTADNGTAL</sequence>
<name>A0AAN8K9W4_PATCE</name>
<evidence type="ECO:0000256" key="2">
    <source>
        <dbReference type="ARBA" id="ARBA00014068"/>
    </source>
</evidence>